<dbReference type="AlphaFoldDB" id="A0A8J1T4D4"/>
<dbReference type="InterPro" id="IPR050969">
    <property type="entry name" value="Dev_Signal_Modulators"/>
</dbReference>
<dbReference type="PROSITE" id="PS51233">
    <property type="entry name" value="VWFD"/>
    <property type="match status" value="1"/>
</dbReference>
<dbReference type="GO" id="GO:0005576">
    <property type="term" value="C:extracellular region"/>
    <property type="evidence" value="ECO:0007669"/>
    <property type="project" value="TreeGrafter"/>
</dbReference>
<keyword evidence="2" id="KW-1015">Disulfide bond</keyword>
<dbReference type="GO" id="GO:0005102">
    <property type="term" value="F:signaling receptor binding"/>
    <property type="evidence" value="ECO:0007669"/>
    <property type="project" value="TreeGrafter"/>
</dbReference>
<evidence type="ECO:0000256" key="1">
    <source>
        <dbReference type="ARBA" id="ARBA00022729"/>
    </source>
</evidence>
<keyword evidence="6" id="KW-1185">Reference proteome</keyword>
<dbReference type="Gene3D" id="2.10.25.10">
    <property type="entry name" value="Laminin"/>
    <property type="match status" value="1"/>
</dbReference>
<dbReference type="InterPro" id="IPR058727">
    <property type="entry name" value="Helical_Vwde"/>
</dbReference>
<evidence type="ECO:0000256" key="2">
    <source>
        <dbReference type="ARBA" id="ARBA00023157"/>
    </source>
</evidence>
<keyword evidence="4" id="KW-0812">Transmembrane</keyword>
<feature type="region of interest" description="Disordered" evidence="3">
    <location>
        <begin position="846"/>
        <end position="878"/>
    </location>
</feature>
<dbReference type="PROSITE" id="PS01186">
    <property type="entry name" value="EGF_2"/>
    <property type="match status" value="1"/>
</dbReference>
<evidence type="ECO:0000256" key="4">
    <source>
        <dbReference type="SAM" id="Phobius"/>
    </source>
</evidence>
<dbReference type="Pfam" id="PF26129">
    <property type="entry name" value="Vwde"/>
    <property type="match status" value="1"/>
</dbReference>
<evidence type="ECO:0000313" key="5">
    <source>
        <dbReference type="EMBL" id="CAH1785137.1"/>
    </source>
</evidence>
<dbReference type="Proteomes" id="UP000749559">
    <property type="component" value="Unassembled WGS sequence"/>
</dbReference>
<dbReference type="PROSITE" id="PS00022">
    <property type="entry name" value="EGF_1"/>
    <property type="match status" value="1"/>
</dbReference>
<dbReference type="SMART" id="SM00216">
    <property type="entry name" value="VWD"/>
    <property type="match status" value="1"/>
</dbReference>
<dbReference type="PANTHER" id="PTHR14949:SF54">
    <property type="entry name" value="VWFD DOMAIN-CONTAINING PROTEIN"/>
    <property type="match status" value="1"/>
</dbReference>
<gene>
    <name evidence="5" type="ORF">OFUS_LOCUS11240</name>
</gene>
<dbReference type="OrthoDB" id="6126170at2759"/>
<accession>A0A8J1T4D4</accession>
<feature type="transmembrane region" description="Helical" evidence="4">
    <location>
        <begin position="884"/>
        <end position="909"/>
    </location>
</feature>
<sequence>MPAILRESDWIQARRNKGMGNKLTCHYQAKYESSGNTTPTRFSDPFPIGFEIDEQSAHIVVEEDQTSRGTIRVRPRVPLLCPSNRSEEACSMMVELRAPDYGRHRGKCPSNGDNRQLVFETTKCTFNIYPSKWQEWLEIPVEATIDNQYDGDFIGKIRLYVDEVKTHPAWSNHRLPDIKVTVVDKDIPLRKKRCSSTNDPHMFTFDGRKYDNFIEGEFILYKHATLPIQVNMFAKKCGRRARATCNCGVAVRAGGNIFIVDKCQGHLAEVIPGRPNAGFRPTRIAVNGCDESALHIYRKANEYTVYLPHGGRVKITGNKGNFVNVAYFPSSIDWGNTKGLCGILNNDISDDLTDRNGVVHRPSKRPDVFSVSWRVSRNESLYNPRSFDPMPKRLYCSCERRRGEHNVECGFNQKIKQCMDSGVDISDRESERCKTKRSTTYHDHVQHAEQEDLVFEYDPDYVAPAPEWREGWDEAKAAQFCNDFMTTSQSYLTCADLPEVDSETPLEDCVGDIHITANTEWAVEALTNLQAQCGNSMSRNVTNWVPNNQGVVAPPKDVTDNLCPGECSTQGKCFEGKCQCNEGFEGLDCSVNSTQPPEIYNIPQRALCDIQQRPCLSTPIAGENFLEAETLTCQLEYALVTSIAIERVAETSYLPGVYEQNDLISCPLLEVDGFRQTPGIRRSMGPYGAFIRVSNDKITFSKQELFLTVYDSKCHICNETGSCRWKTDICVIDEQCYNPGERHPEKSCFVCDTARNTTAWSQVEESCHIEGECFRNGETIQPRVQCILCDSNRNKLDWTFKDNHCFIENQCYMKGAQKGEDPCSVCEPAQNREEWTHNTNDIRCRERPVETSTLSTTPSNPPPTDKVETGRPPVDNSPQAPQNMGLYIGIPLAVVVAVCIIITVIYCVLLRKPNAKVVHERGLVSPQMSMQERAVYDNNWQHMRQQTSSLNEA</sequence>
<dbReference type="Pfam" id="PF00094">
    <property type="entry name" value="VWD"/>
    <property type="match status" value="1"/>
</dbReference>
<organism evidence="5 6">
    <name type="scientific">Owenia fusiformis</name>
    <name type="common">Polychaete worm</name>
    <dbReference type="NCBI Taxonomy" id="6347"/>
    <lineage>
        <taxon>Eukaryota</taxon>
        <taxon>Metazoa</taxon>
        <taxon>Spiralia</taxon>
        <taxon>Lophotrochozoa</taxon>
        <taxon>Annelida</taxon>
        <taxon>Polychaeta</taxon>
        <taxon>Sedentaria</taxon>
        <taxon>Canalipalpata</taxon>
        <taxon>Sabellida</taxon>
        <taxon>Oweniida</taxon>
        <taxon>Oweniidae</taxon>
        <taxon>Owenia</taxon>
    </lineage>
</organism>
<protein>
    <submittedName>
        <fullName evidence="5">Uncharacterized protein</fullName>
    </submittedName>
</protein>
<dbReference type="InterPro" id="IPR000742">
    <property type="entry name" value="EGF"/>
</dbReference>
<evidence type="ECO:0000313" key="6">
    <source>
        <dbReference type="Proteomes" id="UP000749559"/>
    </source>
</evidence>
<keyword evidence="4" id="KW-0472">Membrane</keyword>
<name>A0A8J1T4D4_OWEFU</name>
<dbReference type="PANTHER" id="PTHR14949">
    <property type="entry name" value="EGF-LIKE-DOMAIN, MULTIPLE 7, 8"/>
    <property type="match status" value="1"/>
</dbReference>
<dbReference type="GO" id="GO:0009986">
    <property type="term" value="C:cell surface"/>
    <property type="evidence" value="ECO:0007669"/>
    <property type="project" value="TreeGrafter"/>
</dbReference>
<dbReference type="EMBL" id="CAIIXF020000005">
    <property type="protein sequence ID" value="CAH1785137.1"/>
    <property type="molecule type" value="Genomic_DNA"/>
</dbReference>
<dbReference type="InterPro" id="IPR001846">
    <property type="entry name" value="VWF_type-D"/>
</dbReference>
<comment type="caution">
    <text evidence="5">The sequence shown here is derived from an EMBL/GenBank/DDBJ whole genome shotgun (WGS) entry which is preliminary data.</text>
</comment>
<keyword evidence="1" id="KW-0732">Signal</keyword>
<evidence type="ECO:0000256" key="3">
    <source>
        <dbReference type="SAM" id="MobiDB-lite"/>
    </source>
</evidence>
<keyword evidence="4" id="KW-1133">Transmembrane helix</keyword>
<reference evidence="5" key="1">
    <citation type="submission" date="2022-03" db="EMBL/GenBank/DDBJ databases">
        <authorList>
            <person name="Martin C."/>
        </authorList>
    </citation>
    <scope>NUCLEOTIDE SEQUENCE</scope>
</reference>
<dbReference type="Pfam" id="PF23106">
    <property type="entry name" value="EGF_Teneurin"/>
    <property type="match status" value="1"/>
</dbReference>
<proteinExistence type="predicted"/>